<keyword evidence="1" id="KW-1133">Transmembrane helix</keyword>
<keyword evidence="1" id="KW-0472">Membrane</keyword>
<feature type="transmembrane region" description="Helical" evidence="1">
    <location>
        <begin position="39"/>
        <end position="67"/>
    </location>
</feature>
<dbReference type="GeneID" id="5309863"/>
<dbReference type="EMBL" id="EF463011">
    <property type="protein sequence ID" value="ABO15126.1"/>
    <property type="molecule type" value="Genomic_DNA"/>
</dbReference>
<dbReference type="AlphaFoldDB" id="A6YE86"/>
<dbReference type="RefSeq" id="YP_001315098.1">
    <property type="nucleotide sequence ID" value="NC_009630.1"/>
</dbReference>
<dbReference type="GO" id="GO:0006099">
    <property type="term" value="P:tricarboxylic acid cycle"/>
    <property type="evidence" value="ECO:0007669"/>
    <property type="project" value="InterPro"/>
</dbReference>
<dbReference type="SUPFAM" id="SSF81343">
    <property type="entry name" value="Fumarate reductase respiratory complex transmembrane subunits"/>
    <property type="match status" value="1"/>
</dbReference>
<dbReference type="InterPro" id="IPR034804">
    <property type="entry name" value="SQR/QFR_C/D"/>
</dbReference>
<dbReference type="GO" id="GO:0006121">
    <property type="term" value="P:mitochondrial electron transport, succinate to ubiquinone"/>
    <property type="evidence" value="ECO:0007669"/>
    <property type="project" value="InterPro"/>
</dbReference>
<evidence type="ECO:0000256" key="1">
    <source>
        <dbReference type="SAM" id="Phobius"/>
    </source>
</evidence>
<organism evidence="2">
    <name type="scientific">Chlorokybus atmophyticus</name>
    <name type="common">Soil alga</name>
    <dbReference type="NCBI Taxonomy" id="3144"/>
    <lineage>
        <taxon>Eukaryota</taxon>
        <taxon>Viridiplantae</taxon>
        <taxon>Streptophyta</taxon>
        <taxon>Chlorokybophyceae</taxon>
        <taxon>Chlorokybales</taxon>
        <taxon>Chlorokybaceae</taxon>
        <taxon>Chlorokybus</taxon>
    </lineage>
</organism>
<dbReference type="PANTHER" id="PTHR36358:SF1">
    <property type="entry name" value="SUCCINATE DEHYDROGENASE SUBUNIT 4, MITOCHONDRIAL"/>
    <property type="match status" value="1"/>
</dbReference>
<feature type="transmembrane region" description="Helical" evidence="1">
    <location>
        <begin position="87"/>
        <end position="108"/>
    </location>
</feature>
<dbReference type="Gene3D" id="1.20.1300.10">
    <property type="entry name" value="Fumarate reductase/succinate dehydrogenase, transmembrane subunit"/>
    <property type="match status" value="1"/>
</dbReference>
<dbReference type="GO" id="GO:0005743">
    <property type="term" value="C:mitochondrial inner membrane"/>
    <property type="evidence" value="ECO:0007669"/>
    <property type="project" value="InterPro"/>
</dbReference>
<keyword evidence="2" id="KW-0496">Mitochondrion</keyword>
<sequence>MKQDFSNFKIKLQSYLFKPLFLSGNQSGKASTHWHIQRLTAILLFPTILSLNPSLILLLIAVLPLHIQAGISEILDDYVHNEVTRMVSILLARLFILKIIKYTFILFLV</sequence>
<geneLocation type="mitochondrion" evidence="2"/>
<dbReference type="PANTHER" id="PTHR36358">
    <property type="entry name" value="SUCCINATE DEHYDROGENASE SUBUNIT 4, MITOCHONDRIAL"/>
    <property type="match status" value="1"/>
</dbReference>
<reference evidence="2" key="1">
    <citation type="journal article" date="2007" name="BMC Genomics">
        <title>An unexpectedly large and loosely packed mitochondrial genome in the charophycean green alga Chlorokybus atmophyticus.</title>
        <authorList>
            <person name="Turmel M."/>
            <person name="Otis C."/>
            <person name="Lemieux C."/>
        </authorList>
    </citation>
    <scope>NUCLEOTIDE SEQUENCE</scope>
    <source>
        <strain evidence="2">SAG 48.80</strain>
    </source>
</reference>
<evidence type="ECO:0000313" key="2">
    <source>
        <dbReference type="EMBL" id="ABO15126.1"/>
    </source>
</evidence>
<accession>A6YE86</accession>
<name>A6YE86_CHLAT</name>
<dbReference type="GO" id="GO:0045273">
    <property type="term" value="C:respiratory chain complex II (succinate dehydrogenase)"/>
    <property type="evidence" value="ECO:0007669"/>
    <property type="project" value="InterPro"/>
</dbReference>
<gene>
    <name evidence="2" type="primary">sdh4</name>
</gene>
<dbReference type="InterPro" id="IPR044963">
    <property type="entry name" value="SDH4"/>
</dbReference>
<proteinExistence type="predicted"/>
<keyword evidence="1" id="KW-0812">Transmembrane</keyword>
<protein>
    <submittedName>
        <fullName evidence="2">Succinate:cytochrome c oxidoreductase subunit 4</fullName>
    </submittedName>
</protein>